<evidence type="ECO:0000313" key="2">
    <source>
        <dbReference type="Proteomes" id="UP000078237"/>
    </source>
</evidence>
<dbReference type="OrthoDB" id="6692864at2759"/>
<protein>
    <submittedName>
        <fullName evidence="1">Tryprostatin B 6-hydroxylase</fullName>
    </submittedName>
</protein>
<dbReference type="GO" id="GO:0004497">
    <property type="term" value="F:monooxygenase activity"/>
    <property type="evidence" value="ECO:0007669"/>
    <property type="project" value="InterPro"/>
</dbReference>
<dbReference type="AlphaFoldDB" id="A0A175WD99"/>
<dbReference type="GO" id="GO:0016705">
    <property type="term" value="F:oxidoreductase activity, acting on paired donors, with incorporation or reduction of molecular oxygen"/>
    <property type="evidence" value="ECO:0007669"/>
    <property type="project" value="InterPro"/>
</dbReference>
<gene>
    <name evidence="1" type="ORF">MMYC01_201596</name>
</gene>
<dbReference type="Pfam" id="PF00067">
    <property type="entry name" value="p450"/>
    <property type="match status" value="1"/>
</dbReference>
<sequence>MPELVLDKTAFSPFSAGAYACIGKSLAMQNMRNTLAEIVLRFDIGKGPNHDVELFEEGTKEQFTLDLPSLNLLFKERAN</sequence>
<organism evidence="1 2">
    <name type="scientific">Madurella mycetomatis</name>
    <dbReference type="NCBI Taxonomy" id="100816"/>
    <lineage>
        <taxon>Eukaryota</taxon>
        <taxon>Fungi</taxon>
        <taxon>Dikarya</taxon>
        <taxon>Ascomycota</taxon>
        <taxon>Pezizomycotina</taxon>
        <taxon>Sordariomycetes</taxon>
        <taxon>Sordariomycetidae</taxon>
        <taxon>Sordariales</taxon>
        <taxon>Sordariales incertae sedis</taxon>
        <taxon>Madurella</taxon>
    </lineage>
</organism>
<dbReference type="Proteomes" id="UP000078237">
    <property type="component" value="Unassembled WGS sequence"/>
</dbReference>
<reference evidence="1 2" key="1">
    <citation type="journal article" date="2016" name="Genome Announc.">
        <title>Genome Sequence of Madurella mycetomatis mm55, Isolated from a Human Mycetoma Case in Sudan.</title>
        <authorList>
            <person name="Smit S."/>
            <person name="Derks M.F."/>
            <person name="Bervoets S."/>
            <person name="Fahal A."/>
            <person name="van Leeuwen W."/>
            <person name="van Belkum A."/>
            <person name="van de Sande W.W."/>
        </authorList>
    </citation>
    <scope>NUCLEOTIDE SEQUENCE [LARGE SCALE GENOMIC DNA]</scope>
    <source>
        <strain evidence="2">mm55</strain>
    </source>
</reference>
<name>A0A175WD99_9PEZI</name>
<proteinExistence type="predicted"/>
<dbReference type="VEuPathDB" id="FungiDB:MMYC01_201596"/>
<dbReference type="InterPro" id="IPR001128">
    <property type="entry name" value="Cyt_P450"/>
</dbReference>
<dbReference type="Gene3D" id="1.10.630.10">
    <property type="entry name" value="Cytochrome P450"/>
    <property type="match status" value="1"/>
</dbReference>
<dbReference type="STRING" id="100816.A0A175WD99"/>
<dbReference type="EMBL" id="LCTW02000041">
    <property type="protein sequence ID" value="KXX81140.1"/>
    <property type="molecule type" value="Genomic_DNA"/>
</dbReference>
<accession>A0A175WD99</accession>
<keyword evidence="2" id="KW-1185">Reference proteome</keyword>
<evidence type="ECO:0000313" key="1">
    <source>
        <dbReference type="EMBL" id="KXX81140.1"/>
    </source>
</evidence>
<dbReference type="GO" id="GO:0020037">
    <property type="term" value="F:heme binding"/>
    <property type="evidence" value="ECO:0007669"/>
    <property type="project" value="InterPro"/>
</dbReference>
<dbReference type="InterPro" id="IPR036396">
    <property type="entry name" value="Cyt_P450_sf"/>
</dbReference>
<comment type="caution">
    <text evidence="1">The sequence shown here is derived from an EMBL/GenBank/DDBJ whole genome shotgun (WGS) entry which is preliminary data.</text>
</comment>
<dbReference type="GO" id="GO:0005506">
    <property type="term" value="F:iron ion binding"/>
    <property type="evidence" value="ECO:0007669"/>
    <property type="project" value="InterPro"/>
</dbReference>
<dbReference type="SUPFAM" id="SSF48264">
    <property type="entry name" value="Cytochrome P450"/>
    <property type="match status" value="1"/>
</dbReference>